<dbReference type="STRING" id="67003.A0A1X0P8M1"/>
<dbReference type="InterPro" id="IPR000048">
    <property type="entry name" value="IQ_motif_EF-hand-BS"/>
</dbReference>
<dbReference type="GeneID" id="39980635"/>
<dbReference type="VEuPathDB" id="TriTrypDB:TM35_000011740"/>
<keyword evidence="2 6" id="KW-0067">ATP-binding</keyword>
<dbReference type="Gene3D" id="1.20.120.720">
    <property type="entry name" value="Myosin VI head, motor domain, U50 subdomain"/>
    <property type="match status" value="1"/>
</dbReference>
<dbReference type="Gene3D" id="3.40.850.10">
    <property type="entry name" value="Kinesin motor domain"/>
    <property type="match status" value="1"/>
</dbReference>
<feature type="domain" description="Myosin motor" evidence="9">
    <location>
        <begin position="69"/>
        <end position="747"/>
    </location>
</feature>
<dbReference type="Gene3D" id="1.20.58.530">
    <property type="match status" value="1"/>
</dbReference>
<dbReference type="Pfam" id="PF00063">
    <property type="entry name" value="Myosin_head"/>
    <property type="match status" value="1"/>
</dbReference>
<feature type="region of interest" description="Actin-binding" evidence="6">
    <location>
        <begin position="629"/>
        <end position="651"/>
    </location>
</feature>
<dbReference type="PRINTS" id="PR00193">
    <property type="entry name" value="MYOSINHEAVY"/>
</dbReference>
<dbReference type="InterPro" id="IPR027417">
    <property type="entry name" value="P-loop_NTPase"/>
</dbReference>
<dbReference type="PROSITE" id="PS50096">
    <property type="entry name" value="IQ"/>
    <property type="match status" value="1"/>
</dbReference>
<dbReference type="OrthoDB" id="6108017at2759"/>
<dbReference type="Pfam" id="PF00612">
    <property type="entry name" value="IQ"/>
    <property type="match status" value="1"/>
</dbReference>
<dbReference type="SMART" id="SM00242">
    <property type="entry name" value="MYSc"/>
    <property type="match status" value="1"/>
</dbReference>
<evidence type="ECO:0000256" key="5">
    <source>
        <dbReference type="ARBA" id="ARBA00023203"/>
    </source>
</evidence>
<dbReference type="Gene3D" id="1.10.10.820">
    <property type="match status" value="1"/>
</dbReference>
<dbReference type="CDD" id="cd00124">
    <property type="entry name" value="MYSc"/>
    <property type="match status" value="1"/>
</dbReference>
<dbReference type="SMART" id="SM00015">
    <property type="entry name" value="IQ"/>
    <property type="match status" value="1"/>
</dbReference>
<evidence type="ECO:0000313" key="10">
    <source>
        <dbReference type="EMBL" id="ORC93297.1"/>
    </source>
</evidence>
<evidence type="ECO:0000313" key="11">
    <source>
        <dbReference type="Proteomes" id="UP000192257"/>
    </source>
</evidence>
<dbReference type="AlphaFoldDB" id="A0A1X0P8M1"/>
<keyword evidence="4 6" id="KW-0505">Motor protein</keyword>
<keyword evidence="11" id="KW-1185">Reference proteome</keyword>
<protein>
    <submittedName>
        <fullName evidence="10">Putative myosin heavy chain MYA2-related</fullName>
    </submittedName>
</protein>
<dbReference type="GO" id="GO:0005737">
    <property type="term" value="C:cytoplasm"/>
    <property type="evidence" value="ECO:0007669"/>
    <property type="project" value="TreeGrafter"/>
</dbReference>
<name>A0A1X0P8M1_9TRYP</name>
<keyword evidence="7" id="KW-0175">Coiled coil</keyword>
<dbReference type="FunFam" id="1.10.10.820:FF:000001">
    <property type="entry name" value="Myosin heavy chain"/>
    <property type="match status" value="1"/>
</dbReference>
<dbReference type="InterPro" id="IPR036961">
    <property type="entry name" value="Kinesin_motor_dom_sf"/>
</dbReference>
<evidence type="ECO:0000256" key="3">
    <source>
        <dbReference type="ARBA" id="ARBA00023123"/>
    </source>
</evidence>
<reference evidence="10 11" key="1">
    <citation type="submission" date="2017-03" db="EMBL/GenBank/DDBJ databases">
        <title>An alternative strategy for trypanosome survival in the mammalian bloodstream revealed through genome and transcriptome analysis of the ubiquitous bovine parasite Trypanosoma (Megatrypanum) theileri.</title>
        <authorList>
            <person name="Kelly S."/>
            <person name="Ivens A."/>
            <person name="Mott A."/>
            <person name="O'Neill E."/>
            <person name="Emms D."/>
            <person name="Macleod O."/>
            <person name="Voorheis P."/>
            <person name="Matthews J."/>
            <person name="Matthews K."/>
            <person name="Carrington M."/>
        </authorList>
    </citation>
    <scope>NUCLEOTIDE SEQUENCE [LARGE SCALE GENOMIC DNA]</scope>
    <source>
        <strain evidence="10">Edinburgh</strain>
    </source>
</reference>
<dbReference type="GO" id="GO:0007015">
    <property type="term" value="P:actin filament organization"/>
    <property type="evidence" value="ECO:0007669"/>
    <property type="project" value="TreeGrafter"/>
</dbReference>
<dbReference type="Gene3D" id="1.20.5.4820">
    <property type="match status" value="1"/>
</dbReference>
<evidence type="ECO:0000256" key="4">
    <source>
        <dbReference type="ARBA" id="ARBA00023175"/>
    </source>
</evidence>
<evidence type="ECO:0000256" key="7">
    <source>
        <dbReference type="SAM" id="Coils"/>
    </source>
</evidence>
<proteinExistence type="inferred from homology"/>
<comment type="similarity">
    <text evidence="6">Belongs to the TRAFAC class myosin-kinesin ATPase superfamily. Myosin family.</text>
</comment>
<accession>A0A1X0P8M1</accession>
<feature type="binding site" evidence="6">
    <location>
        <begin position="165"/>
        <end position="172"/>
    </location>
    <ligand>
        <name>ATP</name>
        <dbReference type="ChEBI" id="CHEBI:30616"/>
    </ligand>
</feature>
<dbReference type="PANTHER" id="PTHR13140">
    <property type="entry name" value="MYOSIN"/>
    <property type="match status" value="1"/>
</dbReference>
<dbReference type="PROSITE" id="PS51456">
    <property type="entry name" value="MYOSIN_MOTOR"/>
    <property type="match status" value="1"/>
</dbReference>
<organism evidence="10 11">
    <name type="scientific">Trypanosoma theileri</name>
    <dbReference type="NCBI Taxonomy" id="67003"/>
    <lineage>
        <taxon>Eukaryota</taxon>
        <taxon>Discoba</taxon>
        <taxon>Euglenozoa</taxon>
        <taxon>Kinetoplastea</taxon>
        <taxon>Metakinetoplastina</taxon>
        <taxon>Trypanosomatida</taxon>
        <taxon>Trypanosomatidae</taxon>
        <taxon>Trypanosoma</taxon>
    </lineage>
</organism>
<dbReference type="Proteomes" id="UP000192257">
    <property type="component" value="Unassembled WGS sequence"/>
</dbReference>
<dbReference type="PANTHER" id="PTHR13140:SF706">
    <property type="entry name" value="DILUTE CLASS UNCONVENTIONAL MYOSIN, ISOFORM C"/>
    <property type="match status" value="1"/>
</dbReference>
<evidence type="ECO:0000256" key="1">
    <source>
        <dbReference type="ARBA" id="ARBA00022741"/>
    </source>
</evidence>
<feature type="coiled-coil region" evidence="7">
    <location>
        <begin position="783"/>
        <end position="822"/>
    </location>
</feature>
<dbReference type="GO" id="GO:0016020">
    <property type="term" value="C:membrane"/>
    <property type="evidence" value="ECO:0007669"/>
    <property type="project" value="TreeGrafter"/>
</dbReference>
<dbReference type="InterPro" id="IPR001609">
    <property type="entry name" value="Myosin_head_motor_dom-like"/>
</dbReference>
<evidence type="ECO:0000259" key="9">
    <source>
        <dbReference type="PROSITE" id="PS51456"/>
    </source>
</evidence>
<evidence type="ECO:0000256" key="6">
    <source>
        <dbReference type="PROSITE-ProRule" id="PRU00782"/>
    </source>
</evidence>
<feature type="region of interest" description="Disordered" evidence="8">
    <location>
        <begin position="994"/>
        <end position="1022"/>
    </location>
</feature>
<dbReference type="EMBL" id="NBCO01000001">
    <property type="protein sequence ID" value="ORC93297.1"/>
    <property type="molecule type" value="Genomic_DNA"/>
</dbReference>
<gene>
    <name evidence="10" type="ORF">TM35_000011740</name>
</gene>
<dbReference type="GO" id="GO:0000146">
    <property type="term" value="F:microfilament motor activity"/>
    <property type="evidence" value="ECO:0007669"/>
    <property type="project" value="TreeGrafter"/>
</dbReference>
<dbReference type="RefSeq" id="XP_028887363.1">
    <property type="nucleotide sequence ID" value="XM_029020855.1"/>
</dbReference>
<dbReference type="GO" id="GO:0051015">
    <property type="term" value="F:actin filament binding"/>
    <property type="evidence" value="ECO:0007669"/>
    <property type="project" value="TreeGrafter"/>
</dbReference>
<evidence type="ECO:0000256" key="8">
    <source>
        <dbReference type="SAM" id="MobiDB-lite"/>
    </source>
</evidence>
<keyword evidence="5 6" id="KW-0009">Actin-binding</keyword>
<keyword evidence="1 6" id="KW-0547">Nucleotide-binding</keyword>
<keyword evidence="3 6" id="KW-0518">Myosin</keyword>
<dbReference type="SUPFAM" id="SSF52540">
    <property type="entry name" value="P-loop containing nucleoside triphosphate hydrolases"/>
    <property type="match status" value="1"/>
</dbReference>
<feature type="coiled-coil region" evidence="7">
    <location>
        <begin position="915"/>
        <end position="949"/>
    </location>
</feature>
<dbReference type="GO" id="GO:0005524">
    <property type="term" value="F:ATP binding"/>
    <property type="evidence" value="ECO:0007669"/>
    <property type="project" value="UniProtKB-UniRule"/>
</dbReference>
<sequence length="1099" mass="127751">MVNIPVSRIGAPAAFLTTENEWVLGKVTAYDASSDTYSLSATEPEFVTVDNLSQNSKRLWLPQAEAVNEDVDDLLNLTELHEASLLFCLKKRYLRDVVYTNIGPIVIALNPFNYSIPWYAESKMDAYLEEENVIEKNLPHLWSMAHNTYWEMIESSQNQTILISGDSGAGKTEAAKIVLKYLGALSTKIGVFEDREGFVQVNKSVLAASPILESFGNAKTVRNDNSSRFGKFSKVQFNANGILVGCHITKYLLEKSRIIVAAAGERVYHSYYQLSKGPLAKEFSLRNPKVYRVLNAGGCINVDGIDDAVEYMSTKRAMDDVGITNEEQLSIWQIVAGGLFLQNTDFVESEERSGRVAKLDSNLLPVLGRVCELWGINEEEFKKELVSTSIITQKERMIKPLNKVKALDIRDSVCKAMYDWLFDWLVFKINETTNRDSITSYWIGLLDIFGFENFQKNSFEQLCINLTNEVLQGHYNQHTFVLDMRDCHNEGIDTTRVSFVDNKDCIDLLMGKIGIFTLLDEECAVSGNERNYLHKLIEKFGPNKSKGGSAYFLQASGRFVDNHFIIKHYAADVQYCVDGFLDKNRDTLKDTMREILMRSKLSLITKIVQHGENKSSSKGTVGGHFIKQLIDLMSVINTTNPHWIRCIKPNANRHPREFSNTLVMQQLRSAGVLETITIRKAGYPIRFKYSEILKRYRVLYTGNIMQDKEACQEILQSCHIDSIQAQLGKTKVFMKHEAFLILNRAREQAIIKFLFVIQRIGRGSIGRGELFTKFLVLHRQRILEERRIREEELKRQRELEEKKRIAEEAERVRREILMKERQNKAALTIQKLIRGVLCRKRFLMMYLSILRAREEHTRDNDLQKYRMNEININKKMRLLESRINEQKEFKGSLTSTKRRDLINERREHTMQLLTETRMLNKINQEKEIAQEMERQVKEAARRKRDSKEVWKCKVKEDEQPEQIFHNVIEILQGDEQKRFFSEMMTRLNKMDMENESRVNTSYTVPKRDNDEDSSFNKSKQHWEEKERWMDEREGLLGPFHEPHALPLRRQQRRLEEEYRIQTMSKVLWQSDAKMAALSFRQERDLQKEKKGNNSYFGLK</sequence>
<evidence type="ECO:0000256" key="2">
    <source>
        <dbReference type="ARBA" id="ARBA00022840"/>
    </source>
</evidence>
<comment type="caution">
    <text evidence="10">The sequence shown here is derived from an EMBL/GenBank/DDBJ whole genome shotgun (WGS) entry which is preliminary data.</text>
</comment>
<dbReference type="GO" id="GO:0016459">
    <property type="term" value="C:myosin complex"/>
    <property type="evidence" value="ECO:0007669"/>
    <property type="project" value="UniProtKB-KW"/>
</dbReference>